<sequence length="233" mass="25645">MHPVPAHDVPIFCMRFLTCGDTGDLLGDRRLMPAPEIVVTSHYPRPIIGHVNLMVDTFIANANVDDLRSALRGLLASGTSGIASAFSAAARKYLHESGALIPPKPDTLFVTDPWTGEITPTPVLTETLARARTVYGVGMGFFSLEILTAVVEAMINTKWAEGSVTEALITEIDGDLVQAIQSCKEELETDRVIERGAARQIVSKLHRAIHDSSRERLILPFEKAEYSLQYWKF</sequence>
<accession>A0A8H5I2B9</accession>
<proteinExistence type="predicted"/>
<dbReference type="AlphaFoldDB" id="A0A8H5I2B9"/>
<keyword evidence="2" id="KW-1185">Reference proteome</keyword>
<protein>
    <submittedName>
        <fullName evidence="1">Uncharacterized protein</fullName>
    </submittedName>
</protein>
<evidence type="ECO:0000313" key="2">
    <source>
        <dbReference type="Proteomes" id="UP000518752"/>
    </source>
</evidence>
<evidence type="ECO:0000313" key="1">
    <source>
        <dbReference type="EMBL" id="KAF5393722.1"/>
    </source>
</evidence>
<organism evidence="1 2">
    <name type="scientific">Collybiopsis confluens</name>
    <dbReference type="NCBI Taxonomy" id="2823264"/>
    <lineage>
        <taxon>Eukaryota</taxon>
        <taxon>Fungi</taxon>
        <taxon>Dikarya</taxon>
        <taxon>Basidiomycota</taxon>
        <taxon>Agaricomycotina</taxon>
        <taxon>Agaricomycetes</taxon>
        <taxon>Agaricomycetidae</taxon>
        <taxon>Agaricales</taxon>
        <taxon>Marasmiineae</taxon>
        <taxon>Omphalotaceae</taxon>
        <taxon>Collybiopsis</taxon>
    </lineage>
</organism>
<comment type="caution">
    <text evidence="1">The sequence shown here is derived from an EMBL/GenBank/DDBJ whole genome shotgun (WGS) entry which is preliminary data.</text>
</comment>
<name>A0A8H5I2B9_9AGAR</name>
<dbReference type="EMBL" id="JAACJN010000001">
    <property type="protein sequence ID" value="KAF5393722.1"/>
    <property type="molecule type" value="Genomic_DNA"/>
</dbReference>
<dbReference type="OrthoDB" id="3219836at2759"/>
<reference evidence="1 2" key="1">
    <citation type="journal article" date="2020" name="ISME J.">
        <title>Uncovering the hidden diversity of litter-decomposition mechanisms in mushroom-forming fungi.</title>
        <authorList>
            <person name="Floudas D."/>
            <person name="Bentzer J."/>
            <person name="Ahren D."/>
            <person name="Johansson T."/>
            <person name="Persson P."/>
            <person name="Tunlid A."/>
        </authorList>
    </citation>
    <scope>NUCLEOTIDE SEQUENCE [LARGE SCALE GENOMIC DNA]</scope>
    <source>
        <strain evidence="1 2">CBS 406.79</strain>
    </source>
</reference>
<dbReference type="Proteomes" id="UP000518752">
    <property type="component" value="Unassembled WGS sequence"/>
</dbReference>
<gene>
    <name evidence="1" type="ORF">D9757_000172</name>
</gene>